<proteinExistence type="predicted"/>
<feature type="compositionally biased region" description="Basic and acidic residues" evidence="1">
    <location>
        <begin position="89"/>
        <end position="98"/>
    </location>
</feature>
<protein>
    <submittedName>
        <fullName evidence="2">Uncharacterized protein</fullName>
    </submittedName>
</protein>
<feature type="region of interest" description="Disordered" evidence="1">
    <location>
        <begin position="89"/>
        <end position="139"/>
    </location>
</feature>
<name>A0A426YQD5_ENSVE</name>
<organism evidence="2 3">
    <name type="scientific">Ensete ventricosum</name>
    <name type="common">Abyssinian banana</name>
    <name type="synonym">Musa ensete</name>
    <dbReference type="NCBI Taxonomy" id="4639"/>
    <lineage>
        <taxon>Eukaryota</taxon>
        <taxon>Viridiplantae</taxon>
        <taxon>Streptophyta</taxon>
        <taxon>Embryophyta</taxon>
        <taxon>Tracheophyta</taxon>
        <taxon>Spermatophyta</taxon>
        <taxon>Magnoliopsida</taxon>
        <taxon>Liliopsida</taxon>
        <taxon>Zingiberales</taxon>
        <taxon>Musaceae</taxon>
        <taxon>Ensete</taxon>
    </lineage>
</organism>
<evidence type="ECO:0000313" key="3">
    <source>
        <dbReference type="Proteomes" id="UP000287651"/>
    </source>
</evidence>
<gene>
    <name evidence="2" type="ORF">B296_00016436</name>
</gene>
<dbReference type="AlphaFoldDB" id="A0A426YQD5"/>
<feature type="region of interest" description="Disordered" evidence="1">
    <location>
        <begin position="14"/>
        <end position="36"/>
    </location>
</feature>
<dbReference type="EMBL" id="AMZH03010867">
    <property type="protein sequence ID" value="RRT53928.1"/>
    <property type="molecule type" value="Genomic_DNA"/>
</dbReference>
<evidence type="ECO:0000256" key="1">
    <source>
        <dbReference type="SAM" id="MobiDB-lite"/>
    </source>
</evidence>
<reference evidence="2 3" key="1">
    <citation type="journal article" date="2014" name="Agronomy (Basel)">
        <title>A Draft Genome Sequence for Ensete ventricosum, the Drought-Tolerant Tree Against Hunger.</title>
        <authorList>
            <person name="Harrison J."/>
            <person name="Moore K.A."/>
            <person name="Paszkiewicz K."/>
            <person name="Jones T."/>
            <person name="Grant M."/>
            <person name="Ambacheew D."/>
            <person name="Muzemil S."/>
            <person name="Studholme D.J."/>
        </authorList>
    </citation>
    <scope>NUCLEOTIDE SEQUENCE [LARGE SCALE GENOMIC DNA]</scope>
</reference>
<evidence type="ECO:0000313" key="2">
    <source>
        <dbReference type="EMBL" id="RRT53928.1"/>
    </source>
</evidence>
<sequence length="139" mass="14893">MRGHPLVVVAIIEEEGSNGQQGQQEAEEAEGEGSGYGRRGLWLRLRQLRLGAVGTRWALKRREGTEVVGECCRRGGRLLEAPSTWLGSEREMVADSRSKGGRRGSSDGSDSGEERVMAGVAPKKAIADEGGEESSGRRG</sequence>
<dbReference type="Proteomes" id="UP000287651">
    <property type="component" value="Unassembled WGS sequence"/>
</dbReference>
<comment type="caution">
    <text evidence="2">The sequence shown here is derived from an EMBL/GenBank/DDBJ whole genome shotgun (WGS) entry which is preliminary data.</text>
</comment>
<accession>A0A426YQD5</accession>